<feature type="chain" id="PRO_5042045168" description="Reverse transcriptase domain-containing protein" evidence="1">
    <location>
        <begin position="27"/>
        <end position="83"/>
    </location>
</feature>
<accession>A0AAF0ZXK4</accession>
<feature type="signal peptide" evidence="1">
    <location>
        <begin position="1"/>
        <end position="26"/>
    </location>
</feature>
<dbReference type="PANTHER" id="PTHR46890:SF1">
    <property type="entry name" value="REVERSE TRANSCRIPTASE DOMAIN-CONTAINING PROTEIN"/>
    <property type="match status" value="1"/>
</dbReference>
<keyword evidence="3" id="KW-1185">Reference proteome</keyword>
<dbReference type="AlphaFoldDB" id="A0AAF0ZXK4"/>
<reference evidence="2" key="1">
    <citation type="submission" date="2023-08" db="EMBL/GenBank/DDBJ databases">
        <title>A de novo genome assembly of Solanum verrucosum Schlechtendal, a Mexican diploid species geographically isolated from the other diploid A-genome species in potato relatives.</title>
        <authorList>
            <person name="Hosaka K."/>
        </authorList>
    </citation>
    <scope>NUCLEOTIDE SEQUENCE</scope>
    <source>
        <tissue evidence="2">Young leaves</tissue>
    </source>
</reference>
<keyword evidence="1" id="KW-0732">Signal</keyword>
<evidence type="ECO:0000313" key="2">
    <source>
        <dbReference type="EMBL" id="WMV55231.1"/>
    </source>
</evidence>
<name>A0AAF0ZXK4_SOLVR</name>
<dbReference type="EMBL" id="CP133622">
    <property type="protein sequence ID" value="WMV55231.1"/>
    <property type="molecule type" value="Genomic_DNA"/>
</dbReference>
<evidence type="ECO:0008006" key="4">
    <source>
        <dbReference type="Google" id="ProtNLM"/>
    </source>
</evidence>
<proteinExistence type="predicted"/>
<sequence>MGFGRKWIKWMRFFISTVRFSVLISGSPEGFFPPQRGLRQGDPLAPFLFIIAMEGLNNKCMLQIYGYNEGGTSNLEGISMTGK</sequence>
<dbReference type="InterPro" id="IPR052343">
    <property type="entry name" value="Retrotransposon-Effector_Assoc"/>
</dbReference>
<evidence type="ECO:0000256" key="1">
    <source>
        <dbReference type="SAM" id="SignalP"/>
    </source>
</evidence>
<dbReference type="PANTHER" id="PTHR46890">
    <property type="entry name" value="NON-LTR RETROLELEMENT REVERSE TRANSCRIPTASE-LIKE PROTEIN-RELATED"/>
    <property type="match status" value="1"/>
</dbReference>
<organism evidence="2 3">
    <name type="scientific">Solanum verrucosum</name>
    <dbReference type="NCBI Taxonomy" id="315347"/>
    <lineage>
        <taxon>Eukaryota</taxon>
        <taxon>Viridiplantae</taxon>
        <taxon>Streptophyta</taxon>
        <taxon>Embryophyta</taxon>
        <taxon>Tracheophyta</taxon>
        <taxon>Spermatophyta</taxon>
        <taxon>Magnoliopsida</taxon>
        <taxon>eudicotyledons</taxon>
        <taxon>Gunneridae</taxon>
        <taxon>Pentapetalae</taxon>
        <taxon>asterids</taxon>
        <taxon>lamiids</taxon>
        <taxon>Solanales</taxon>
        <taxon>Solanaceae</taxon>
        <taxon>Solanoideae</taxon>
        <taxon>Solaneae</taxon>
        <taxon>Solanum</taxon>
    </lineage>
</organism>
<gene>
    <name evidence="2" type="ORF">MTR67_048616</name>
</gene>
<dbReference type="Proteomes" id="UP001234989">
    <property type="component" value="Chromosome 11"/>
</dbReference>
<protein>
    <recommendedName>
        <fullName evidence="4">Reverse transcriptase domain-containing protein</fullName>
    </recommendedName>
</protein>
<evidence type="ECO:0000313" key="3">
    <source>
        <dbReference type="Proteomes" id="UP001234989"/>
    </source>
</evidence>